<proteinExistence type="inferred from homology"/>
<feature type="domain" description="Alanine racemase N-terminal" evidence="5">
    <location>
        <begin position="16"/>
        <end position="230"/>
    </location>
</feature>
<accession>A0A850RGD0</accession>
<dbReference type="FunFam" id="3.20.20.10:FF:000018">
    <property type="entry name" value="Pyridoxal phosphate homeostasis protein"/>
    <property type="match status" value="1"/>
</dbReference>
<dbReference type="SUPFAM" id="SSF51419">
    <property type="entry name" value="PLP-binding barrel"/>
    <property type="match status" value="1"/>
</dbReference>
<evidence type="ECO:0000313" key="6">
    <source>
        <dbReference type="EMBL" id="NVZ09970.1"/>
    </source>
</evidence>
<evidence type="ECO:0000256" key="2">
    <source>
        <dbReference type="HAMAP-Rule" id="MF_02087"/>
    </source>
</evidence>
<dbReference type="GO" id="GO:0030170">
    <property type="term" value="F:pyridoxal phosphate binding"/>
    <property type="evidence" value="ECO:0007669"/>
    <property type="project" value="UniProtKB-UniRule"/>
</dbReference>
<name>A0A850RGD0_9GAMM</name>
<dbReference type="EMBL" id="JABZEO010000007">
    <property type="protein sequence ID" value="NVZ09970.1"/>
    <property type="molecule type" value="Genomic_DNA"/>
</dbReference>
<dbReference type="AlphaFoldDB" id="A0A850RGD0"/>
<dbReference type="PROSITE" id="PS01211">
    <property type="entry name" value="UPF0001"/>
    <property type="match status" value="1"/>
</dbReference>
<dbReference type="PIRSF" id="PIRSF004848">
    <property type="entry name" value="YBL036c_PLPDEIII"/>
    <property type="match status" value="1"/>
</dbReference>
<dbReference type="Gene3D" id="3.20.20.10">
    <property type="entry name" value="Alanine racemase"/>
    <property type="match status" value="1"/>
</dbReference>
<protein>
    <recommendedName>
        <fullName evidence="2">Pyridoxal phosphate homeostasis protein</fullName>
        <shortName evidence="2">PLP homeostasis protein</shortName>
    </recommendedName>
</protein>
<dbReference type="RefSeq" id="WP_176976713.1">
    <property type="nucleotide sequence ID" value="NZ_JABZEO010000007.1"/>
</dbReference>
<comment type="similarity">
    <text evidence="2 4">Belongs to the pyridoxal phosphate-binding protein YggS/PROSC family.</text>
</comment>
<dbReference type="InterPro" id="IPR011078">
    <property type="entry name" value="PyrdxlP_homeostasis"/>
</dbReference>
<evidence type="ECO:0000256" key="3">
    <source>
        <dbReference type="PIRSR" id="PIRSR004848-1"/>
    </source>
</evidence>
<dbReference type="Pfam" id="PF01168">
    <property type="entry name" value="Ala_racemase_N"/>
    <property type="match status" value="1"/>
</dbReference>
<comment type="function">
    <text evidence="2">Pyridoxal 5'-phosphate (PLP)-binding protein, which is involved in PLP homeostasis.</text>
</comment>
<dbReference type="InterPro" id="IPR001608">
    <property type="entry name" value="Ala_racemase_N"/>
</dbReference>
<comment type="caution">
    <text evidence="6">The sequence shown here is derived from an EMBL/GenBank/DDBJ whole genome shotgun (WGS) entry which is preliminary data.</text>
</comment>
<dbReference type="HAMAP" id="MF_02087">
    <property type="entry name" value="PLP_homeostasis"/>
    <property type="match status" value="1"/>
</dbReference>
<evidence type="ECO:0000256" key="4">
    <source>
        <dbReference type="RuleBase" id="RU004514"/>
    </source>
</evidence>
<dbReference type="PANTHER" id="PTHR10146:SF14">
    <property type="entry name" value="PYRIDOXAL PHOSPHATE HOMEOSTASIS PROTEIN"/>
    <property type="match status" value="1"/>
</dbReference>
<dbReference type="Proteomes" id="UP000592294">
    <property type="component" value="Unassembled WGS sequence"/>
</dbReference>
<keyword evidence="7" id="KW-1185">Reference proteome</keyword>
<keyword evidence="1 2" id="KW-0663">Pyridoxal phosphate</keyword>
<evidence type="ECO:0000313" key="7">
    <source>
        <dbReference type="Proteomes" id="UP000592294"/>
    </source>
</evidence>
<feature type="modified residue" description="N6-(pyridoxal phosphate)lysine" evidence="2 3">
    <location>
        <position position="38"/>
    </location>
</feature>
<comment type="cofactor">
    <cofactor evidence="3">
        <name>pyridoxal 5'-phosphate</name>
        <dbReference type="ChEBI" id="CHEBI:597326"/>
    </cofactor>
</comment>
<dbReference type="CDD" id="cd06824">
    <property type="entry name" value="PLPDE_III_Yggs_like"/>
    <property type="match status" value="1"/>
</dbReference>
<dbReference type="InterPro" id="IPR029066">
    <property type="entry name" value="PLP-binding_barrel"/>
</dbReference>
<dbReference type="PANTHER" id="PTHR10146">
    <property type="entry name" value="PROLINE SYNTHETASE CO-TRANSCRIBED BACTERIAL HOMOLOG PROTEIN"/>
    <property type="match status" value="1"/>
</dbReference>
<dbReference type="NCBIfam" id="TIGR00044">
    <property type="entry name" value="YggS family pyridoxal phosphate-dependent enzyme"/>
    <property type="match status" value="1"/>
</dbReference>
<organism evidence="6 7">
    <name type="scientific">Allochromatium humboldtianum</name>
    <dbReference type="NCBI Taxonomy" id="504901"/>
    <lineage>
        <taxon>Bacteria</taxon>
        <taxon>Pseudomonadati</taxon>
        <taxon>Pseudomonadota</taxon>
        <taxon>Gammaproteobacteria</taxon>
        <taxon>Chromatiales</taxon>
        <taxon>Chromatiaceae</taxon>
        <taxon>Allochromatium</taxon>
    </lineage>
</organism>
<reference evidence="6 7" key="1">
    <citation type="submission" date="2020-06" db="EMBL/GenBank/DDBJ databases">
        <title>Whole-genome sequence of Allochromatium humboldtianum DSM 21881, type strain.</title>
        <authorList>
            <person name="Kyndt J.A."/>
            <person name="Meyer T.E."/>
        </authorList>
    </citation>
    <scope>NUCLEOTIDE SEQUENCE [LARGE SCALE GENOMIC DNA]</scope>
    <source>
        <strain evidence="6 7">DSM 21881</strain>
    </source>
</reference>
<gene>
    <name evidence="6" type="ORF">HW932_11925</name>
</gene>
<evidence type="ECO:0000259" key="5">
    <source>
        <dbReference type="Pfam" id="PF01168"/>
    </source>
</evidence>
<sequence length="233" mass="25409">MTPSDIAQHRNQVLARIQAATERACRPAGSVVLIAVSKKQPAEAIRAAHAAGQRAFGESYLQEALDKQALLVDLSDIEWHFIGRIQSNKTRQIAARFDWVHGLADAAHARRLSEQRPAGRPPLNVCLQINLSGEASKGGVEPDEVGALLEQCRELPGLRVRGLMTLPAPSEDETEQRRPFRELRELRDRLATPDCPLDVLSMGMSDDLEAAILEGATQVRIGTAVFGARPTDG</sequence>
<evidence type="ECO:0000256" key="1">
    <source>
        <dbReference type="ARBA" id="ARBA00022898"/>
    </source>
</evidence>